<evidence type="ECO:0000256" key="2">
    <source>
        <dbReference type="SAM" id="SignalP"/>
    </source>
</evidence>
<evidence type="ECO:0008006" key="5">
    <source>
        <dbReference type="Google" id="ProtNLM"/>
    </source>
</evidence>
<gene>
    <name evidence="3" type="ORF">KVV02_004192</name>
</gene>
<reference evidence="3" key="1">
    <citation type="submission" date="2021-07" db="EMBL/GenBank/DDBJ databases">
        <title>Draft genome of Mortierella alpina, strain LL118, isolated from an aspen leaf litter sample.</title>
        <authorList>
            <person name="Yang S."/>
            <person name="Vinatzer B.A."/>
        </authorList>
    </citation>
    <scope>NUCLEOTIDE SEQUENCE</scope>
    <source>
        <strain evidence="3">LL118</strain>
    </source>
</reference>
<dbReference type="InterPro" id="IPR043504">
    <property type="entry name" value="Peptidase_S1_PA_chymotrypsin"/>
</dbReference>
<dbReference type="PANTHER" id="PTHR36234:SF5">
    <property type="entry name" value="LYSYL ENDOPEPTIDASE"/>
    <property type="match status" value="1"/>
</dbReference>
<dbReference type="InterPro" id="IPR009003">
    <property type="entry name" value="Peptidase_S1_PA"/>
</dbReference>
<dbReference type="AlphaFoldDB" id="A0A9P8CZ68"/>
<dbReference type="PROSITE" id="PS00134">
    <property type="entry name" value="TRYPSIN_HIS"/>
    <property type="match status" value="1"/>
</dbReference>
<evidence type="ECO:0000256" key="1">
    <source>
        <dbReference type="SAM" id="MobiDB-lite"/>
    </source>
</evidence>
<name>A0A9P8CZ68_MORAP</name>
<feature type="region of interest" description="Disordered" evidence="1">
    <location>
        <begin position="461"/>
        <end position="492"/>
    </location>
</feature>
<evidence type="ECO:0000313" key="3">
    <source>
        <dbReference type="EMBL" id="KAG9325252.1"/>
    </source>
</evidence>
<comment type="caution">
    <text evidence="3">The sequence shown here is derived from an EMBL/GenBank/DDBJ whole genome shotgun (WGS) entry which is preliminary data.</text>
</comment>
<dbReference type="Proteomes" id="UP000717515">
    <property type="component" value="Unassembled WGS sequence"/>
</dbReference>
<organism evidence="3 4">
    <name type="scientific">Mortierella alpina</name>
    <name type="common">Oleaginous fungus</name>
    <name type="synonym">Mortierella renispora</name>
    <dbReference type="NCBI Taxonomy" id="64518"/>
    <lineage>
        <taxon>Eukaryota</taxon>
        <taxon>Fungi</taxon>
        <taxon>Fungi incertae sedis</taxon>
        <taxon>Mucoromycota</taxon>
        <taxon>Mortierellomycotina</taxon>
        <taxon>Mortierellomycetes</taxon>
        <taxon>Mortierellales</taxon>
        <taxon>Mortierellaceae</taxon>
        <taxon>Mortierella</taxon>
    </lineage>
</organism>
<dbReference type="InterPro" id="IPR018114">
    <property type="entry name" value="TRYPSIN_HIS"/>
</dbReference>
<dbReference type="PANTHER" id="PTHR36234">
    <property type="entry name" value="LYSYL ENDOPEPTIDASE"/>
    <property type="match status" value="1"/>
</dbReference>
<dbReference type="EMBL" id="JAIFTL010000045">
    <property type="protein sequence ID" value="KAG9325252.1"/>
    <property type="molecule type" value="Genomic_DNA"/>
</dbReference>
<evidence type="ECO:0000313" key="4">
    <source>
        <dbReference type="Proteomes" id="UP000717515"/>
    </source>
</evidence>
<feature type="signal peptide" evidence="2">
    <location>
        <begin position="1"/>
        <end position="19"/>
    </location>
</feature>
<feature type="region of interest" description="Disordered" evidence="1">
    <location>
        <begin position="307"/>
        <end position="333"/>
    </location>
</feature>
<sequence length="726" mass="80586">MRASAILALSTAIVLLITTNKDPSLSGSSLVNAQVSVPGKFPASFAGAFYPIDPQETNNVHDRQRAPPTVQLPPVNNAHLLKEENIARAAMFHQTGVRDGSYQFGKAFAVNAFDSGISTLESGRWMSLAELQRNQGGPYPPSPQSQDTMMDQDSDVMVWQLEIYSKSALSLNLIFSDFQLPANAEFYVSGKRHVLGAFTSQVNNKPDGVFATAPIAGDRVLLSYYTTRGMLREQMPRIQLSHVIHGYKPTLLAASSDRTSSGLRLQDGSVVPRLKMRRGAAAAVGMRDRFRDQSQADVLVNSWLTSSLSQPTSERGDGDLKEDEDGEQGPAADIMSGKCNIDVACHQKEYRDQSRSVGILLSDYNQKYCTGALINNVNQDGRQLFLTAAHCTKYPDTSAHIVMFNHEKLLCGAGPGEVNEHDTAQGLVKLGTYADSDYTLYEIVEPIPDAYNLYLSGWSAQPQAPSSQPRPPRPPAGQEGDPELAPTPRIPIVGIHHPSGDSKKISLFYNGTLPKACWTECTSQEKFHWQIPRWDEGTTEPGSSGSPLFNTDKRIIGQLHGGSASCWNKDGYDLYGALHASFQQPHKIKDRLATYLDPDSTGTKFMDGVSLEKARQGGGAQQSQHHRKVLMTMMEEKMYEEEEEEEGSRPWLVEPLGRLELEKPRYAVEDHQMPCQQRTQEQEQGLRFRVDPSHRTPSWMFDRFDDALHQLWGRLFRGQESGLEQD</sequence>
<dbReference type="GO" id="GO:0006508">
    <property type="term" value="P:proteolysis"/>
    <property type="evidence" value="ECO:0007669"/>
    <property type="project" value="InterPro"/>
</dbReference>
<accession>A0A9P8CZ68</accession>
<keyword evidence="2" id="KW-0732">Signal</keyword>
<feature type="chain" id="PRO_5040108594" description="Serine protease" evidence="2">
    <location>
        <begin position="20"/>
        <end position="726"/>
    </location>
</feature>
<protein>
    <recommendedName>
        <fullName evidence="5">Serine protease</fullName>
    </recommendedName>
</protein>
<dbReference type="Gene3D" id="2.40.10.10">
    <property type="entry name" value="Trypsin-like serine proteases"/>
    <property type="match status" value="2"/>
</dbReference>
<dbReference type="Pfam" id="PF13365">
    <property type="entry name" value="Trypsin_2"/>
    <property type="match status" value="1"/>
</dbReference>
<dbReference type="SUPFAM" id="SSF50494">
    <property type="entry name" value="Trypsin-like serine proteases"/>
    <property type="match status" value="1"/>
</dbReference>
<dbReference type="GO" id="GO:0004252">
    <property type="term" value="F:serine-type endopeptidase activity"/>
    <property type="evidence" value="ECO:0007669"/>
    <property type="project" value="InterPro"/>
</dbReference>
<proteinExistence type="predicted"/>